<dbReference type="AlphaFoldDB" id="A0ABD0WPT0"/>
<evidence type="ECO:0000256" key="4">
    <source>
        <dbReference type="ARBA" id="ARBA00022729"/>
    </source>
</evidence>
<evidence type="ECO:0000256" key="11">
    <source>
        <dbReference type="SAM" id="Phobius"/>
    </source>
</evidence>
<dbReference type="InterPro" id="IPR013106">
    <property type="entry name" value="Ig_V-set"/>
</dbReference>
<dbReference type="Gene3D" id="2.60.40.10">
    <property type="entry name" value="Immunoglobulins"/>
    <property type="match status" value="3"/>
</dbReference>
<evidence type="ECO:0000256" key="2">
    <source>
        <dbReference type="ARBA" id="ARBA00007810"/>
    </source>
</evidence>
<gene>
    <name evidence="14" type="ORF">UPYG_G00293520</name>
</gene>
<dbReference type="Proteomes" id="UP001557470">
    <property type="component" value="Unassembled WGS sequence"/>
</dbReference>
<dbReference type="GO" id="GO:0007155">
    <property type="term" value="P:cell adhesion"/>
    <property type="evidence" value="ECO:0007669"/>
    <property type="project" value="UniProtKB-KW"/>
</dbReference>
<evidence type="ECO:0000313" key="14">
    <source>
        <dbReference type="EMBL" id="KAL0966297.1"/>
    </source>
</evidence>
<reference evidence="14 15" key="1">
    <citation type="submission" date="2024-06" db="EMBL/GenBank/DDBJ databases">
        <authorList>
            <person name="Pan Q."/>
            <person name="Wen M."/>
            <person name="Jouanno E."/>
            <person name="Zahm M."/>
            <person name="Klopp C."/>
            <person name="Cabau C."/>
            <person name="Louis A."/>
            <person name="Berthelot C."/>
            <person name="Parey E."/>
            <person name="Roest Crollius H."/>
            <person name="Montfort J."/>
            <person name="Robinson-Rechavi M."/>
            <person name="Bouchez O."/>
            <person name="Lampietro C."/>
            <person name="Lopez Roques C."/>
            <person name="Donnadieu C."/>
            <person name="Postlethwait J."/>
            <person name="Bobe J."/>
            <person name="Verreycken H."/>
            <person name="Guiguen Y."/>
        </authorList>
    </citation>
    <scope>NUCLEOTIDE SEQUENCE [LARGE SCALE GENOMIC DNA]</scope>
    <source>
        <strain evidence="14">Up_M1</strain>
        <tissue evidence="14">Testis</tissue>
    </source>
</reference>
<accession>A0ABD0WPT0</accession>
<evidence type="ECO:0000256" key="1">
    <source>
        <dbReference type="ARBA" id="ARBA00004167"/>
    </source>
</evidence>
<feature type="signal peptide" evidence="12">
    <location>
        <begin position="1"/>
        <end position="24"/>
    </location>
</feature>
<dbReference type="Pfam" id="PF07686">
    <property type="entry name" value="V-set"/>
    <property type="match status" value="1"/>
</dbReference>
<evidence type="ECO:0000256" key="9">
    <source>
        <dbReference type="ARBA" id="ARBA00023157"/>
    </source>
</evidence>
<evidence type="ECO:0000256" key="8">
    <source>
        <dbReference type="ARBA" id="ARBA00023136"/>
    </source>
</evidence>
<comment type="similarity">
    <text evidence="2">Belongs to the nectin family.</text>
</comment>
<name>A0ABD0WPT0_UMBPY</name>
<dbReference type="Pfam" id="PF08205">
    <property type="entry name" value="C2-set_2"/>
    <property type="match status" value="1"/>
</dbReference>
<comment type="subcellular location">
    <subcellularLocation>
        <location evidence="1">Membrane</location>
        <topology evidence="1">Single-pass membrane protein</topology>
    </subcellularLocation>
</comment>
<feature type="domain" description="Ig-like" evidence="13">
    <location>
        <begin position="236"/>
        <end position="321"/>
    </location>
</feature>
<evidence type="ECO:0000256" key="12">
    <source>
        <dbReference type="SAM" id="SignalP"/>
    </source>
</evidence>
<evidence type="ECO:0000259" key="13">
    <source>
        <dbReference type="PROSITE" id="PS50835"/>
    </source>
</evidence>
<dbReference type="InterPro" id="IPR003599">
    <property type="entry name" value="Ig_sub"/>
</dbReference>
<evidence type="ECO:0000256" key="6">
    <source>
        <dbReference type="ARBA" id="ARBA00022889"/>
    </source>
</evidence>
<keyword evidence="5" id="KW-0677">Repeat</keyword>
<dbReference type="InterPro" id="IPR013098">
    <property type="entry name" value="Ig_I-set"/>
</dbReference>
<dbReference type="SMART" id="SM00409">
    <property type="entry name" value="IG"/>
    <property type="match status" value="2"/>
</dbReference>
<protein>
    <recommendedName>
        <fullName evidence="13">Ig-like domain-containing protein</fullName>
    </recommendedName>
</protein>
<keyword evidence="15" id="KW-1185">Reference proteome</keyword>
<keyword evidence="6" id="KW-0130">Cell adhesion</keyword>
<keyword evidence="10" id="KW-0325">Glycoprotein</keyword>
<dbReference type="SUPFAM" id="SSF48726">
    <property type="entry name" value="Immunoglobulin"/>
    <property type="match status" value="3"/>
</dbReference>
<evidence type="ECO:0000313" key="15">
    <source>
        <dbReference type="Proteomes" id="UP001557470"/>
    </source>
</evidence>
<keyword evidence="7 11" id="KW-1133">Transmembrane helix</keyword>
<dbReference type="Pfam" id="PF07679">
    <property type="entry name" value="I-set"/>
    <property type="match status" value="1"/>
</dbReference>
<keyword evidence="3 11" id="KW-0812">Transmembrane</keyword>
<keyword evidence="8 11" id="KW-0472">Membrane</keyword>
<organism evidence="14 15">
    <name type="scientific">Umbra pygmaea</name>
    <name type="common">Eastern mudminnow</name>
    <dbReference type="NCBI Taxonomy" id="75934"/>
    <lineage>
        <taxon>Eukaryota</taxon>
        <taxon>Metazoa</taxon>
        <taxon>Chordata</taxon>
        <taxon>Craniata</taxon>
        <taxon>Vertebrata</taxon>
        <taxon>Euteleostomi</taxon>
        <taxon>Actinopterygii</taxon>
        <taxon>Neopterygii</taxon>
        <taxon>Teleostei</taxon>
        <taxon>Protacanthopterygii</taxon>
        <taxon>Esociformes</taxon>
        <taxon>Umbridae</taxon>
        <taxon>Umbra</taxon>
    </lineage>
</organism>
<dbReference type="EMBL" id="JAGEUA010000009">
    <property type="protein sequence ID" value="KAL0966297.1"/>
    <property type="molecule type" value="Genomic_DNA"/>
</dbReference>
<evidence type="ECO:0000256" key="3">
    <source>
        <dbReference type="ARBA" id="ARBA00022692"/>
    </source>
</evidence>
<keyword evidence="9" id="KW-1015">Disulfide bond</keyword>
<dbReference type="PROSITE" id="PS50835">
    <property type="entry name" value="IG_LIKE"/>
    <property type="match status" value="2"/>
</dbReference>
<dbReference type="InterPro" id="IPR013162">
    <property type="entry name" value="CD80_C2-set"/>
</dbReference>
<dbReference type="PANTHER" id="PTHR23277">
    <property type="entry name" value="NECTIN-RELATED"/>
    <property type="match status" value="1"/>
</dbReference>
<dbReference type="InterPro" id="IPR003598">
    <property type="entry name" value="Ig_sub2"/>
</dbReference>
<comment type="caution">
    <text evidence="14">The sequence shown here is derived from an EMBL/GenBank/DDBJ whole genome shotgun (WGS) entry which is preliminary data.</text>
</comment>
<dbReference type="InterPro" id="IPR036179">
    <property type="entry name" value="Ig-like_dom_sf"/>
</dbReference>
<feature type="transmembrane region" description="Helical" evidence="11">
    <location>
        <begin position="336"/>
        <end position="359"/>
    </location>
</feature>
<evidence type="ECO:0000256" key="10">
    <source>
        <dbReference type="ARBA" id="ARBA00023180"/>
    </source>
</evidence>
<proteinExistence type="inferred from homology"/>
<evidence type="ECO:0000256" key="7">
    <source>
        <dbReference type="ARBA" id="ARBA00022989"/>
    </source>
</evidence>
<evidence type="ECO:0000256" key="5">
    <source>
        <dbReference type="ARBA" id="ARBA00022737"/>
    </source>
</evidence>
<dbReference type="InterPro" id="IPR051427">
    <property type="entry name" value="Nectin/Nectin-like"/>
</dbReference>
<dbReference type="PANTHER" id="PTHR23277:SF11">
    <property type="entry name" value="NECTIN-4"/>
    <property type="match status" value="1"/>
</dbReference>
<dbReference type="SMART" id="SM00408">
    <property type="entry name" value="IGc2"/>
    <property type="match status" value="2"/>
</dbReference>
<feature type="chain" id="PRO_5044788669" description="Ig-like domain-containing protein" evidence="12">
    <location>
        <begin position="25"/>
        <end position="592"/>
    </location>
</feature>
<sequence>MKLPVWDHSKWAAVLLWAFVCVRGGFVEPPPSFSLRSLTEAETRLPCQFEVQPDEQVVQVSWIKELPDGTKDQIITAHYTDGDTEFGRYSGRVKFESSSPTLNSALLILTTEESDEGKYTCQITTFPNGNFDRQLSLTVWTTPISSLDPVVLEEGQLLRVAAYCRSVGRPPPRLTWDTDLHGHVLNRTSAGGLVSSHFSLYPRRSMNGKRLDCLVWHPALEQPRRITSHLEVQFPPDAVITGYDGNWYVGLKGVELKCETRGNPKPQILRWTRDGKPLTNGRIVDGARLVFDRALGQNDSGVYECVANNSIGKVEYQLKVRVGTSRIVEGAAIDPVVIIVIGVAAGALVFFMIIVIIVVNQYHRRKNRKLQMELSERTLEVHNLSRQNSFRRLNSVSTDPRGLNEDYSLSRLDSRLKNSLISLQDRPLYKGSQATLEGRNGAAGAGAVDYLGRPVLYPSSWPEGRHSLRLAEMEVEEPERRVESYLKRSNMSLDSGLPCSLVPVKPHEVDGSMGPTHIPPMLSNLGGQEEGLISVDEWGQKQPMLEGDEVDCDTSSYQISEALTNHFHYSKGVLQPKPHSNAILLHPRGQII</sequence>
<dbReference type="InterPro" id="IPR007110">
    <property type="entry name" value="Ig-like_dom"/>
</dbReference>
<keyword evidence="4 12" id="KW-0732">Signal</keyword>
<dbReference type="InterPro" id="IPR013783">
    <property type="entry name" value="Ig-like_fold"/>
</dbReference>
<feature type="domain" description="Ig-like" evidence="13">
    <location>
        <begin position="31"/>
        <end position="138"/>
    </location>
</feature>
<dbReference type="GO" id="GO:0016020">
    <property type="term" value="C:membrane"/>
    <property type="evidence" value="ECO:0007669"/>
    <property type="project" value="UniProtKB-SubCell"/>
</dbReference>